<gene>
    <name evidence="2" type="ORF">IPV69_00760</name>
</gene>
<keyword evidence="1" id="KW-0472">Membrane</keyword>
<evidence type="ECO:0000256" key="1">
    <source>
        <dbReference type="SAM" id="Phobius"/>
    </source>
</evidence>
<organism evidence="2 3">
    <name type="scientific">Humisphaera borealis</name>
    <dbReference type="NCBI Taxonomy" id="2807512"/>
    <lineage>
        <taxon>Bacteria</taxon>
        <taxon>Pseudomonadati</taxon>
        <taxon>Planctomycetota</taxon>
        <taxon>Phycisphaerae</taxon>
        <taxon>Tepidisphaerales</taxon>
        <taxon>Tepidisphaeraceae</taxon>
        <taxon>Humisphaera</taxon>
    </lineage>
</organism>
<dbReference type="Proteomes" id="UP000593765">
    <property type="component" value="Chromosome"/>
</dbReference>
<feature type="transmembrane region" description="Helical" evidence="1">
    <location>
        <begin position="210"/>
        <end position="233"/>
    </location>
</feature>
<protein>
    <submittedName>
        <fullName evidence="2">Uncharacterized protein</fullName>
    </submittedName>
</protein>
<keyword evidence="1" id="KW-0812">Transmembrane</keyword>
<feature type="transmembrane region" description="Helical" evidence="1">
    <location>
        <begin position="179"/>
        <end position="198"/>
    </location>
</feature>
<feature type="transmembrane region" description="Helical" evidence="1">
    <location>
        <begin position="133"/>
        <end position="158"/>
    </location>
</feature>
<reference evidence="2 3" key="1">
    <citation type="submission" date="2020-10" db="EMBL/GenBank/DDBJ databases">
        <title>Wide distribution of Phycisphaera-like planctomycetes from WD2101 soil group in peatlands and genome analysis of the first cultivated representative.</title>
        <authorList>
            <person name="Dedysh S.N."/>
            <person name="Beletsky A.V."/>
            <person name="Ivanova A."/>
            <person name="Kulichevskaya I.S."/>
            <person name="Suzina N.E."/>
            <person name="Philippov D.A."/>
            <person name="Rakitin A.L."/>
            <person name="Mardanov A.V."/>
            <person name="Ravin N.V."/>
        </authorList>
    </citation>
    <scope>NUCLEOTIDE SEQUENCE [LARGE SCALE GENOMIC DNA]</scope>
    <source>
        <strain evidence="2 3">M1803</strain>
    </source>
</reference>
<evidence type="ECO:0000313" key="3">
    <source>
        <dbReference type="Proteomes" id="UP000593765"/>
    </source>
</evidence>
<dbReference type="AlphaFoldDB" id="A0A7M2WWT5"/>
<feature type="transmembrane region" description="Helical" evidence="1">
    <location>
        <begin position="96"/>
        <end position="113"/>
    </location>
</feature>
<accession>A0A7M2WWT5</accession>
<evidence type="ECO:0000313" key="2">
    <source>
        <dbReference type="EMBL" id="QOV89936.1"/>
    </source>
</evidence>
<sequence length="253" mass="27429">MTRADEIPDPSALLCEGCGYTLHDGPAPGNCPECGIPISDSLPELRHPAPWEAGQGVASIGAWLKTTGWVLFAPRGFFRHLSAIGPTRKSSIFGHVYRLLTSLLLGLAASVHFDFLAVSQTSRRIAQLEVPGLPFAIAAVLTFLAIELISLAVVYLTAWEAGYRGLRLPRPIVARAIDYHAVHLVPPAILGTVTVLAYDWLNRHDGNLAAAWIMTYIYTLAAEVIVSAGYLFVTYWAAMRNLMYANAGVVSSR</sequence>
<name>A0A7M2WWT5_9BACT</name>
<dbReference type="RefSeq" id="WP_206292999.1">
    <property type="nucleotide sequence ID" value="NZ_CP063458.1"/>
</dbReference>
<dbReference type="KEGG" id="hbs:IPV69_00760"/>
<keyword evidence="3" id="KW-1185">Reference proteome</keyword>
<proteinExistence type="predicted"/>
<dbReference type="EMBL" id="CP063458">
    <property type="protein sequence ID" value="QOV89936.1"/>
    <property type="molecule type" value="Genomic_DNA"/>
</dbReference>
<keyword evidence="1" id="KW-1133">Transmembrane helix</keyword>